<feature type="compositionally biased region" description="Pro residues" evidence="1">
    <location>
        <begin position="160"/>
        <end position="176"/>
    </location>
</feature>
<dbReference type="HOGENOM" id="CLU_092033_0_0_11"/>
<evidence type="ECO:0000313" key="5">
    <source>
        <dbReference type="Proteomes" id="UP000017746"/>
    </source>
</evidence>
<dbReference type="PATRIC" id="fig|1246995.3.peg.46"/>
<dbReference type="OrthoDB" id="3293034at2"/>
<dbReference type="InterPro" id="IPR005543">
    <property type="entry name" value="PASTA_dom"/>
</dbReference>
<organism evidence="4 5">
    <name type="scientific">Actinoplanes friuliensis DSM 7358</name>
    <dbReference type="NCBI Taxonomy" id="1246995"/>
    <lineage>
        <taxon>Bacteria</taxon>
        <taxon>Bacillati</taxon>
        <taxon>Actinomycetota</taxon>
        <taxon>Actinomycetes</taxon>
        <taxon>Micromonosporales</taxon>
        <taxon>Micromonosporaceae</taxon>
        <taxon>Actinoplanes</taxon>
    </lineage>
</organism>
<name>U5VNH1_9ACTN</name>
<keyword evidence="2" id="KW-1133">Transmembrane helix</keyword>
<dbReference type="eggNOG" id="COG2815">
    <property type="taxonomic scope" value="Bacteria"/>
</dbReference>
<feature type="region of interest" description="Disordered" evidence="1">
    <location>
        <begin position="148"/>
        <end position="196"/>
    </location>
</feature>
<dbReference type="EMBL" id="CP006272">
    <property type="protein sequence ID" value="AGZ38334.1"/>
    <property type="molecule type" value="Genomic_DNA"/>
</dbReference>
<accession>U5VNH1</accession>
<dbReference type="Pfam" id="PF03793">
    <property type="entry name" value="PASTA"/>
    <property type="match status" value="1"/>
</dbReference>
<dbReference type="SMART" id="SM00740">
    <property type="entry name" value="PASTA"/>
    <property type="match status" value="1"/>
</dbReference>
<keyword evidence="2" id="KW-0472">Membrane</keyword>
<dbReference type="RefSeq" id="WP_023357278.1">
    <property type="nucleotide sequence ID" value="NC_022657.1"/>
</dbReference>
<dbReference type="KEGG" id="afs:AFR_00225"/>
<feature type="compositionally biased region" description="Low complexity" evidence="1">
    <location>
        <begin position="177"/>
        <end position="196"/>
    </location>
</feature>
<feature type="domain" description="PASTA" evidence="3">
    <location>
        <begin position="190"/>
        <end position="255"/>
    </location>
</feature>
<evidence type="ECO:0000313" key="4">
    <source>
        <dbReference type="EMBL" id="AGZ38334.1"/>
    </source>
</evidence>
<dbReference type="AlphaFoldDB" id="U5VNH1"/>
<dbReference type="CDD" id="cd06577">
    <property type="entry name" value="PASTA_pknB"/>
    <property type="match status" value="1"/>
</dbReference>
<evidence type="ECO:0000256" key="2">
    <source>
        <dbReference type="SAM" id="Phobius"/>
    </source>
</evidence>
<proteinExistence type="predicted"/>
<dbReference type="Proteomes" id="UP000017746">
    <property type="component" value="Chromosome"/>
</dbReference>
<feature type="region of interest" description="Disordered" evidence="1">
    <location>
        <begin position="1"/>
        <end position="108"/>
    </location>
</feature>
<feature type="compositionally biased region" description="Polar residues" evidence="1">
    <location>
        <begin position="67"/>
        <end position="77"/>
    </location>
</feature>
<dbReference type="Gene3D" id="3.30.10.20">
    <property type="match status" value="1"/>
</dbReference>
<feature type="compositionally biased region" description="Basic and acidic residues" evidence="1">
    <location>
        <begin position="23"/>
        <end position="43"/>
    </location>
</feature>
<evidence type="ECO:0000256" key="1">
    <source>
        <dbReference type="SAM" id="MobiDB-lite"/>
    </source>
</evidence>
<dbReference type="PROSITE" id="PS51178">
    <property type="entry name" value="PASTA"/>
    <property type="match status" value="1"/>
</dbReference>
<keyword evidence="5" id="KW-1185">Reference proteome</keyword>
<keyword evidence="2" id="KW-0812">Transmembrane</keyword>
<gene>
    <name evidence="4" type="ORF">AFR_00225</name>
</gene>
<evidence type="ECO:0000259" key="3">
    <source>
        <dbReference type="PROSITE" id="PS51178"/>
    </source>
</evidence>
<feature type="transmembrane region" description="Helical" evidence="2">
    <location>
        <begin position="118"/>
        <end position="143"/>
    </location>
</feature>
<reference evidence="4 5" key="1">
    <citation type="journal article" date="2014" name="J. Biotechnol.">
        <title>Complete genome sequence of the actinobacterium Actinoplanes friuliensis HAG 010964, producer of the lipopeptide antibiotic friulimycin.</title>
        <authorList>
            <person name="Ruckert C."/>
            <person name="Szczepanowski R."/>
            <person name="Albersmeier A."/>
            <person name="Goesmann A."/>
            <person name="Fischer N."/>
            <person name="Steinkamper A."/>
            <person name="Puhler A."/>
            <person name="Biener R."/>
            <person name="Schwartz D."/>
            <person name="Kalinowski J."/>
        </authorList>
    </citation>
    <scope>NUCLEOTIDE SEQUENCE [LARGE SCALE GENOMIC DNA]</scope>
    <source>
        <strain evidence="4 5">DSM 7358</strain>
    </source>
</reference>
<feature type="region of interest" description="Disordered" evidence="1">
    <location>
        <begin position="255"/>
        <end position="279"/>
    </location>
</feature>
<feature type="compositionally biased region" description="Low complexity" evidence="1">
    <location>
        <begin position="255"/>
        <end position="272"/>
    </location>
</feature>
<protein>
    <recommendedName>
        <fullName evidence="3">PASTA domain-containing protein</fullName>
    </recommendedName>
</protein>
<dbReference type="STRING" id="1246995.AFR_00225"/>
<sequence>MSDDREPRRQDETNEYFPFGEEGENRPNDGPRKEDTFGDRTEQMPRAPFPDDDSTSVLPPATDDGTRTLSDYRSTDNWADDGDPVWSGRAGVRPQRPGYGDEETDWATVPADEPRGKWWMPIVVGIVGLILLGLLGWGIYLIAQSSGDTTDTTPAVTAPAAPPPAATEPTTTPPSTAPTTTEPTSSPAPSPTDVTVPALRGLSLDEARGALDRKGLSYRLRYVTSESPAGTVIDSDPAEGQQVPADTVVALIIAAAPTTPATPTETPATTDPGEQPEGE</sequence>
<feature type="compositionally biased region" description="Basic and acidic residues" evidence="1">
    <location>
        <begin position="1"/>
        <end position="12"/>
    </location>
</feature>
<feature type="compositionally biased region" description="Low complexity" evidence="1">
    <location>
        <begin position="148"/>
        <end position="159"/>
    </location>
</feature>